<feature type="compositionally biased region" description="Polar residues" evidence="2">
    <location>
        <begin position="1541"/>
        <end position="1557"/>
    </location>
</feature>
<feature type="region of interest" description="Disordered" evidence="2">
    <location>
        <begin position="1"/>
        <end position="114"/>
    </location>
</feature>
<evidence type="ECO:0008006" key="5">
    <source>
        <dbReference type="Google" id="ProtNLM"/>
    </source>
</evidence>
<dbReference type="Proteomes" id="UP001165080">
    <property type="component" value="Unassembled WGS sequence"/>
</dbReference>
<feature type="compositionally biased region" description="Low complexity" evidence="2">
    <location>
        <begin position="973"/>
        <end position="999"/>
    </location>
</feature>
<feature type="region of interest" description="Disordered" evidence="2">
    <location>
        <begin position="328"/>
        <end position="364"/>
    </location>
</feature>
<comment type="caution">
    <text evidence="3">The sequence shown here is derived from an EMBL/GenBank/DDBJ whole genome shotgun (WGS) entry which is preliminary data.</text>
</comment>
<feature type="compositionally biased region" description="Polar residues" evidence="2">
    <location>
        <begin position="1"/>
        <end position="17"/>
    </location>
</feature>
<proteinExistence type="predicted"/>
<feature type="coiled-coil region" evidence="1">
    <location>
        <begin position="1087"/>
        <end position="1142"/>
    </location>
</feature>
<feature type="region of interest" description="Disordered" evidence="2">
    <location>
        <begin position="2719"/>
        <end position="2744"/>
    </location>
</feature>
<feature type="region of interest" description="Disordered" evidence="2">
    <location>
        <begin position="1986"/>
        <end position="2013"/>
    </location>
</feature>
<name>A0A9W6F5R7_9CHLO</name>
<feature type="region of interest" description="Disordered" evidence="2">
    <location>
        <begin position="570"/>
        <end position="590"/>
    </location>
</feature>
<feature type="region of interest" description="Disordered" evidence="2">
    <location>
        <begin position="2884"/>
        <end position="2903"/>
    </location>
</feature>
<feature type="region of interest" description="Disordered" evidence="2">
    <location>
        <begin position="968"/>
        <end position="1015"/>
    </location>
</feature>
<feature type="compositionally biased region" description="Polar residues" evidence="2">
    <location>
        <begin position="349"/>
        <end position="359"/>
    </location>
</feature>
<dbReference type="PANTHER" id="PTHR34491:SF74">
    <property type="entry name" value="DUF4456 DOMAIN-CONTAINING PROTEIN"/>
    <property type="match status" value="1"/>
</dbReference>
<feature type="region of interest" description="Disordered" evidence="2">
    <location>
        <begin position="252"/>
        <end position="290"/>
    </location>
</feature>
<accession>A0A9W6F5R7</accession>
<gene>
    <name evidence="3" type="primary">PLEST002747</name>
    <name evidence="3" type="ORF">PLESTB_001238100</name>
</gene>
<feature type="region of interest" description="Disordered" evidence="2">
    <location>
        <begin position="1872"/>
        <end position="1934"/>
    </location>
</feature>
<feature type="compositionally biased region" description="Low complexity" evidence="2">
    <location>
        <begin position="252"/>
        <end position="274"/>
    </location>
</feature>
<feature type="compositionally biased region" description="Low complexity" evidence="2">
    <location>
        <begin position="483"/>
        <end position="506"/>
    </location>
</feature>
<feature type="compositionally biased region" description="Low complexity" evidence="2">
    <location>
        <begin position="2145"/>
        <end position="2173"/>
    </location>
</feature>
<feature type="compositionally biased region" description="Gly residues" evidence="2">
    <location>
        <begin position="1823"/>
        <end position="1833"/>
    </location>
</feature>
<feature type="compositionally biased region" description="Basic and acidic residues" evidence="2">
    <location>
        <begin position="1757"/>
        <end position="1770"/>
    </location>
</feature>
<organism evidence="3 4">
    <name type="scientific">Pleodorina starrii</name>
    <dbReference type="NCBI Taxonomy" id="330485"/>
    <lineage>
        <taxon>Eukaryota</taxon>
        <taxon>Viridiplantae</taxon>
        <taxon>Chlorophyta</taxon>
        <taxon>core chlorophytes</taxon>
        <taxon>Chlorophyceae</taxon>
        <taxon>CS clade</taxon>
        <taxon>Chlamydomonadales</taxon>
        <taxon>Volvocaceae</taxon>
        <taxon>Pleodorina</taxon>
    </lineage>
</organism>
<evidence type="ECO:0000313" key="4">
    <source>
        <dbReference type="Proteomes" id="UP001165080"/>
    </source>
</evidence>
<feature type="region of interest" description="Disordered" evidence="2">
    <location>
        <begin position="1682"/>
        <end position="1850"/>
    </location>
</feature>
<feature type="region of interest" description="Disordered" evidence="2">
    <location>
        <begin position="2038"/>
        <end position="2173"/>
    </location>
</feature>
<keyword evidence="1" id="KW-0175">Coiled coil</keyword>
<feature type="compositionally biased region" description="Basic and acidic residues" evidence="2">
    <location>
        <begin position="1000"/>
        <end position="1014"/>
    </location>
</feature>
<protein>
    <recommendedName>
        <fullName evidence="5">Sfi1 spindle body domain-containing protein</fullName>
    </recommendedName>
</protein>
<feature type="region of interest" description="Disordered" evidence="2">
    <location>
        <begin position="2802"/>
        <end position="2827"/>
    </location>
</feature>
<feature type="region of interest" description="Disordered" evidence="2">
    <location>
        <begin position="128"/>
        <end position="191"/>
    </location>
</feature>
<feature type="compositionally biased region" description="Low complexity" evidence="2">
    <location>
        <begin position="2081"/>
        <end position="2105"/>
    </location>
</feature>
<feature type="region of interest" description="Disordered" evidence="2">
    <location>
        <begin position="392"/>
        <end position="442"/>
    </location>
</feature>
<evidence type="ECO:0000256" key="2">
    <source>
        <dbReference type="SAM" id="MobiDB-lite"/>
    </source>
</evidence>
<feature type="compositionally biased region" description="Low complexity" evidence="2">
    <location>
        <begin position="420"/>
        <end position="439"/>
    </location>
</feature>
<sequence length="2903" mass="308980">MNFTGRASPVNQPTEAVSTPPWRSADASLAGTGGSLLGVRGLPPHRQLSRRHSMDDRPAEGQTARKSVSFSLRARGPGPAYNSPSPEQQPHPPAQPADAHPAQQGTPSGATCDANVDVVRRLFRAVQGHASSPEPQPNAYPGRVPQPQQARAAATVPEPRSSDPGSGHPRRHTWAGEWQAGPPGGGDEAGSLDARALDRVRLALSCVTRAGAAFGPPPYHPGFTVPTAGGGHHGRLAPAGDARSQAFAAVLGRGAAPQQGQQPGLLQPGQQAAASRPRQSLQAATAAGAGPPAFTRMPSYALPVPPLVPLPATATAAAAAAWDARQAVPPPAAGSSLPQSAAVRPRPSSKPTAQLRPSPTTMAAADTAAAATAAAAAEAANARAAATVTTAKAATSCVPAVSPVPKRTSSPAGGDRQLPHQVQLQQAHHEQQQQQQQQQDDGATFEDVHMLLASLNLPGMSSNGIGSGAADQLGRDAAGGGTTLRAAAGGSATVPQGPAQAATPAAGREAWSACRAGGGGGGGGFPGAALVSAGLDAPGSEALSADAGGPGAYSGAALDTVRWPFEQALAARSPGGPRGPGGGGADTEGFSRALGPACRAWLRSVGKVATQQQGQQQGAGAELQELVLQLREAALERRHVEAFLMGTRLRLARPRLARLQALAAASGAPPAVTTALLAQLEDRLRLKLCLGALRRHAAAGARLADLLQSRHEAGGPLVVAAWQCWRRAAAGRMELRSRVEAMGAARRRLNTVRVMFAWRAAAQRAAQLRQLGACLRQRVARRVAAECLHAWRAACQRGLALGRAHRTLVAARTRRHLLAWRDASRRLAISGQQHARAGRHHRSRLLLAALAHWRFLHVSRAVARVWESALARRRGLQLLARALRVWHFYARRCRQLIRQLAGQRAAEASGAMPLVDESELPAPLALAAVPALMQRLLAAARTFMLAMSDELLHLRTFLRFSHPTSMTRATPLPAEGPAPGHGAAAAGAAAGGNPAAAEGARGKGGREGVPRGGREAGGSPVLLISGQWRHKRQVLVLLAQLRRVERLAADVEAQLEAAERDGRMVRLGLQAQADDIQRRTAVSRDEMAAARAQQRALQADLEQLNREAEAVGGYLERCRAASAAAAEQLRGAEAQLVEAQASHAHAQGATAEAQERAASLRRVQLERQAAAEEAARLPPHPAFARAQEAERQGRERLLAAQRRLSEALQLKGALMGHWRETQLAAASAPRYAAQRHALRVGEAQQQVVEAAKVVSLAELEVQDLLRAVDRLTQSTQEARAQDDQLRAAADAAAAAAAEAAARAADAAREAAAAAAAEQRAGAAVAGLALEVHRLREAELPQTPTQQQAVLLEPLRGREEAARGEVEVCRERAEAAHRELQAALAAAAELSHQVEAAEVSYRAQLLRLQPGRARLHQSAAQLRSRLTAFPSELVRQLRRVVEENGIEASQDANGEWTVGNLPPEWAPDLRPGRLMLADVASDEECVLAGEGKGEGAGDRHDIGATPVSLQGLMGLSLRGRPPASRQQRRGGSPLRAAAAPCSPSSQMSISDATSTTSFGHALPGNGPAAAASAATAAAAAAVAAVATTRTGVSGAVVALDGPHRGRDAGAAAAAAAVAATQPPMRRPPQDTATLLPHYPHPHHHPHHQHLLGLPMDLHSMSAAQLSRLARSVLGLAANRSANRLEASSGGSPRRGDGFAAAITGGAGFDPGSAADADGSGGGGGVGDSLRRQGVQRPGVKRRASPRVDRRRSGWGWGSRDETFAMGGRERAWGLQGDAPGQQPAVGGGGAAVRSPTWTASPPTRAAPGRLDAAGLPGAWAEGEQAGGGGGGGGSHSSSSSSPVAPRGAAVSPETRRLISLLERALGVELPAGDEARMRTAGEPDLSGVEAAPLDADHRPLPLHPGQLHARAREVAQGSQRPPAALPAPDGRPPLAQWELGREELPIRMPAAWEGCAAVGTRAPTRAAGEADGRRQPGGAVAAAQPLLLPLPPAGPDLAGPASGKPAAASAGAEERVDGRFSSASSIYAQQFSNPSHFPWALADQGSSSDDATALAVAQRKGWCPDGERPPPPPPAQADLQRHQPQSAHQQQQPAQRLPQQQVQLPEEQQRLRQRGQPALGKPSADVAAHLSDSTVAPRRAAHLDRGAPSAAAAGSSSPGPAAGAGSPRANGAPPALQRLDDAACLFYRRRLCHRTLQGFRQYAANLACLLARLGSVAGAARLQWAVSHWRSRVREPQALAEGAARAGACQRCLRRWRSYVCERRRRALLLGLGRQLSRQRLLRACLQGWRLWCDRKARNRRAAASAHRHRLRGWLLRWRRGARTARVRRAHKAAARNHYVQAACRRCLEHWLRTARAQRLLCRVFARAELLWEEHQGPSTHFGEEFDALRHAFDRLRRYRAHRLAKRSERINEQAALVFRASLLRVRVFAAWQRAVASTWHERYVRRLAARLLRTWRRLAHQQRELPRSLCNLRRRLRARGYTAGESDVRRRWLLRSVLAAFAATWHDSWRHYTRSLLSRALRSWLMPLAEALVLVQAHRCRRQRLLLLRWRAVAAWWSNLRRTCIALMARRNRRLARASLAAWAQFVLGAREKGDLTSAARFHYERSVALRVLRRLSDCARQAWSAAVAHDASRRLRRCVAQWRAQALSTRAKTEALKRTLVSVDASMQELHQQQDCEPAGQCGQDQDQAPSIVTGALLPSWPQPARHRADCTVTAAPVKPAAREQQPPTPVPTEASGDGSSDGRYRMVEVEVPGGRLAQVLVLEPRPEDSGCALGGPIPGSPDEAFWHAGTTEVRRQDLGELEHDASRSTSGQGRERNNGASPPSYIALHDLPSDVSSMDRPTLQMWRRYAEKQLADEWRRRQLLRRTMSGWRRAIAKASYIKRWKQRKGTANHPGPRGQRG</sequence>
<reference evidence="3 4" key="1">
    <citation type="journal article" date="2023" name="Commun. Biol.">
        <title>Reorganization of the ancestral sex-determining regions during the evolution of trioecy in Pleodorina starrii.</title>
        <authorList>
            <person name="Takahashi K."/>
            <person name="Suzuki S."/>
            <person name="Kawai-Toyooka H."/>
            <person name="Yamamoto K."/>
            <person name="Hamaji T."/>
            <person name="Ootsuki R."/>
            <person name="Yamaguchi H."/>
            <person name="Kawachi M."/>
            <person name="Higashiyama T."/>
            <person name="Nozaki H."/>
        </authorList>
    </citation>
    <scope>NUCLEOTIDE SEQUENCE [LARGE SCALE GENOMIC DNA]</scope>
    <source>
        <strain evidence="3 4">NIES-4479</strain>
    </source>
</reference>
<feature type="region of interest" description="Disordered" evidence="2">
    <location>
        <begin position="481"/>
        <end position="506"/>
    </location>
</feature>
<evidence type="ECO:0000256" key="1">
    <source>
        <dbReference type="SAM" id="Coils"/>
    </source>
</evidence>
<feature type="compositionally biased region" description="Low complexity" evidence="2">
    <location>
        <begin position="143"/>
        <end position="157"/>
    </location>
</feature>
<feature type="region of interest" description="Disordered" evidence="2">
    <location>
        <begin position="1513"/>
        <end position="1557"/>
    </location>
</feature>
<feature type="compositionally biased region" description="Low complexity" evidence="2">
    <location>
        <begin position="1994"/>
        <end position="2010"/>
    </location>
</feature>
<evidence type="ECO:0000313" key="3">
    <source>
        <dbReference type="EMBL" id="GLC57538.1"/>
    </source>
</evidence>
<feature type="compositionally biased region" description="Gly residues" evidence="2">
    <location>
        <begin position="576"/>
        <end position="586"/>
    </location>
</feature>
<keyword evidence="4" id="KW-1185">Reference proteome</keyword>
<feature type="compositionally biased region" description="Low complexity" evidence="2">
    <location>
        <begin position="1696"/>
        <end position="1716"/>
    </location>
</feature>
<dbReference type="PANTHER" id="PTHR34491">
    <property type="entry name" value="A-TYPE INCLUSION PROTEIN, PUTATIVE-RELATED"/>
    <property type="match status" value="1"/>
</dbReference>
<feature type="coiled-coil region" evidence="1">
    <location>
        <begin position="1254"/>
        <end position="1281"/>
    </location>
</feature>
<dbReference type="EMBL" id="BRXU01000019">
    <property type="protein sequence ID" value="GLC57538.1"/>
    <property type="molecule type" value="Genomic_DNA"/>
</dbReference>